<dbReference type="EMBL" id="JBHTKA010000004">
    <property type="protein sequence ID" value="MFD1000478.1"/>
    <property type="molecule type" value="Genomic_DNA"/>
</dbReference>
<proteinExistence type="predicted"/>
<evidence type="ECO:0000313" key="2">
    <source>
        <dbReference type="Proteomes" id="UP001597112"/>
    </source>
</evidence>
<dbReference type="Proteomes" id="UP001597112">
    <property type="component" value="Unassembled WGS sequence"/>
</dbReference>
<name>A0ABW3K3G2_9BACT</name>
<comment type="caution">
    <text evidence="1">The sequence shown here is derived from an EMBL/GenBank/DDBJ whole genome shotgun (WGS) entry which is preliminary data.</text>
</comment>
<keyword evidence="2" id="KW-1185">Reference proteome</keyword>
<reference evidence="2" key="1">
    <citation type="journal article" date="2019" name="Int. J. Syst. Evol. Microbiol.">
        <title>The Global Catalogue of Microorganisms (GCM) 10K type strain sequencing project: providing services to taxonomists for standard genome sequencing and annotation.</title>
        <authorList>
            <consortium name="The Broad Institute Genomics Platform"/>
            <consortium name="The Broad Institute Genome Sequencing Center for Infectious Disease"/>
            <person name="Wu L."/>
            <person name="Ma J."/>
        </authorList>
    </citation>
    <scope>NUCLEOTIDE SEQUENCE [LARGE SCALE GENOMIC DNA]</scope>
    <source>
        <strain evidence="2">CCUG 58938</strain>
    </source>
</reference>
<protein>
    <submittedName>
        <fullName evidence="1">Uncharacterized protein</fullName>
    </submittedName>
</protein>
<organism evidence="1 2">
    <name type="scientific">Ohtaekwangia kribbensis</name>
    <dbReference type="NCBI Taxonomy" id="688913"/>
    <lineage>
        <taxon>Bacteria</taxon>
        <taxon>Pseudomonadati</taxon>
        <taxon>Bacteroidota</taxon>
        <taxon>Cytophagia</taxon>
        <taxon>Cytophagales</taxon>
        <taxon>Fulvivirgaceae</taxon>
        <taxon>Ohtaekwangia</taxon>
    </lineage>
</organism>
<sequence length="99" mass="11002">MQTEQLIISLIKDDLINSKLVNGLSQLGLSAGDYHLHLSETIFTLMGIDGVEDDDKLLDHYIGLISVAQNVDLTDIAGRNSVLEKLAHSIYIELLRRKV</sequence>
<accession>A0ABW3K3G2</accession>
<gene>
    <name evidence="1" type="ORF">ACFQ21_14230</name>
</gene>
<dbReference type="RefSeq" id="WP_377579899.1">
    <property type="nucleotide sequence ID" value="NZ_JBHTKA010000004.1"/>
</dbReference>
<evidence type="ECO:0000313" key="1">
    <source>
        <dbReference type="EMBL" id="MFD1000478.1"/>
    </source>
</evidence>